<keyword evidence="3" id="KW-0813">Transport</keyword>
<accession>A0A2K3CV10</accession>
<dbReference type="PANTHER" id="PTHR12219">
    <property type="entry name" value="NADH-UBIQUINONE OXIDOREDUCTASE"/>
    <property type="match status" value="1"/>
</dbReference>
<gene>
    <name evidence="12" type="ORF">CHLRE_16g681700v5</name>
</gene>
<evidence type="ECO:0000313" key="12">
    <source>
        <dbReference type="EMBL" id="PNW72122.1"/>
    </source>
</evidence>
<dbReference type="Pfam" id="PF04800">
    <property type="entry name" value="NDUS4"/>
    <property type="match status" value="1"/>
</dbReference>
<dbReference type="GO" id="GO:0022900">
    <property type="term" value="P:electron transport chain"/>
    <property type="evidence" value="ECO:0007669"/>
    <property type="project" value="InterPro"/>
</dbReference>
<keyword evidence="7" id="KW-0249">Electron transport</keyword>
<evidence type="ECO:0000256" key="2">
    <source>
        <dbReference type="ARBA" id="ARBA00005882"/>
    </source>
</evidence>
<feature type="signal peptide" evidence="11">
    <location>
        <begin position="1"/>
        <end position="17"/>
    </location>
</feature>
<feature type="compositionally biased region" description="Low complexity" evidence="10">
    <location>
        <begin position="98"/>
        <end position="114"/>
    </location>
</feature>
<dbReference type="InterPro" id="IPR038532">
    <property type="entry name" value="NDUFS4-like_sf"/>
</dbReference>
<evidence type="ECO:0000256" key="8">
    <source>
        <dbReference type="ARBA" id="ARBA00023128"/>
    </source>
</evidence>
<reference evidence="12 13" key="1">
    <citation type="journal article" date="2007" name="Science">
        <title>The Chlamydomonas genome reveals the evolution of key animal and plant functions.</title>
        <authorList>
            <person name="Merchant S.S."/>
            <person name="Prochnik S.E."/>
            <person name="Vallon O."/>
            <person name="Harris E.H."/>
            <person name="Karpowicz S.J."/>
            <person name="Witman G.B."/>
            <person name="Terry A."/>
            <person name="Salamov A."/>
            <person name="Fritz-Laylin L.K."/>
            <person name="Marechal-Drouard L."/>
            <person name="Marshall W.F."/>
            <person name="Qu L.H."/>
            <person name="Nelson D.R."/>
            <person name="Sanderfoot A.A."/>
            <person name="Spalding M.H."/>
            <person name="Kapitonov V.V."/>
            <person name="Ren Q."/>
            <person name="Ferris P."/>
            <person name="Lindquist E."/>
            <person name="Shapiro H."/>
            <person name="Lucas S.M."/>
            <person name="Grimwood J."/>
            <person name="Schmutz J."/>
            <person name="Cardol P."/>
            <person name="Cerutti H."/>
            <person name="Chanfreau G."/>
            <person name="Chen C.L."/>
            <person name="Cognat V."/>
            <person name="Croft M.T."/>
            <person name="Dent R."/>
            <person name="Dutcher S."/>
            <person name="Fernandez E."/>
            <person name="Fukuzawa H."/>
            <person name="Gonzalez-Ballester D."/>
            <person name="Gonzalez-Halphen D."/>
            <person name="Hallmann A."/>
            <person name="Hanikenne M."/>
            <person name="Hippler M."/>
            <person name="Inwood W."/>
            <person name="Jabbari K."/>
            <person name="Kalanon M."/>
            <person name="Kuras R."/>
            <person name="Lefebvre P.A."/>
            <person name="Lemaire S.D."/>
            <person name="Lobanov A.V."/>
            <person name="Lohr M."/>
            <person name="Manuell A."/>
            <person name="Meier I."/>
            <person name="Mets L."/>
            <person name="Mittag M."/>
            <person name="Mittelmeier T."/>
            <person name="Moroney J.V."/>
            <person name="Moseley J."/>
            <person name="Napoli C."/>
            <person name="Nedelcu A.M."/>
            <person name="Niyogi K."/>
            <person name="Novoselov S.V."/>
            <person name="Paulsen I.T."/>
            <person name="Pazour G."/>
            <person name="Purton S."/>
            <person name="Ral J.P."/>
            <person name="Riano-Pachon D.M."/>
            <person name="Riekhof W."/>
            <person name="Rymarquis L."/>
            <person name="Schroda M."/>
            <person name="Stern D."/>
            <person name="Umen J."/>
            <person name="Willows R."/>
            <person name="Wilson N."/>
            <person name="Zimmer S.L."/>
            <person name="Allmer J."/>
            <person name="Balk J."/>
            <person name="Bisova K."/>
            <person name="Chen C.J."/>
            <person name="Elias M."/>
            <person name="Gendler K."/>
            <person name="Hauser C."/>
            <person name="Lamb M.R."/>
            <person name="Ledford H."/>
            <person name="Long J.C."/>
            <person name="Minagawa J."/>
            <person name="Page M.D."/>
            <person name="Pan J."/>
            <person name="Pootakham W."/>
            <person name="Roje S."/>
            <person name="Rose A."/>
            <person name="Stahlberg E."/>
            <person name="Terauchi A.M."/>
            <person name="Yang P."/>
            <person name="Ball S."/>
            <person name="Bowler C."/>
            <person name="Dieckmann C.L."/>
            <person name="Gladyshev V.N."/>
            <person name="Green P."/>
            <person name="Jorgensen R."/>
            <person name="Mayfield S."/>
            <person name="Mueller-Roeber B."/>
            <person name="Rajamani S."/>
            <person name="Sayre R.T."/>
            <person name="Brokstein P."/>
            <person name="Dubchak I."/>
            <person name="Goodstein D."/>
            <person name="Hornick L."/>
            <person name="Huang Y.W."/>
            <person name="Jhaveri J."/>
            <person name="Luo Y."/>
            <person name="Martinez D."/>
            <person name="Ngau W.C."/>
            <person name="Otillar B."/>
            <person name="Poliakov A."/>
            <person name="Porter A."/>
            <person name="Szajkowski L."/>
            <person name="Werner G."/>
            <person name="Zhou K."/>
            <person name="Grigoriev I.V."/>
            <person name="Rokhsar D.S."/>
            <person name="Grossman A.R."/>
        </authorList>
    </citation>
    <scope>NUCLEOTIDE SEQUENCE [LARGE SCALE GENOMIC DNA]</scope>
    <source>
        <strain evidence="13">CC-503</strain>
    </source>
</reference>
<evidence type="ECO:0000256" key="7">
    <source>
        <dbReference type="ARBA" id="ARBA00022982"/>
    </source>
</evidence>
<name>A0A2K3CV10_CHLRE</name>
<protein>
    <recommendedName>
        <fullName evidence="14">NADH dehydrogenase [ubiquinone] iron-sulfur protein 4, mitochondrial</fullName>
    </recommendedName>
</protein>
<dbReference type="AlphaFoldDB" id="A0A2K3CV10"/>
<keyword evidence="4" id="KW-0679">Respiratory chain</keyword>
<organism evidence="12 13">
    <name type="scientific">Chlamydomonas reinhardtii</name>
    <name type="common">Chlamydomonas smithii</name>
    <dbReference type="NCBI Taxonomy" id="3055"/>
    <lineage>
        <taxon>Eukaryota</taxon>
        <taxon>Viridiplantae</taxon>
        <taxon>Chlorophyta</taxon>
        <taxon>core chlorophytes</taxon>
        <taxon>Chlorophyceae</taxon>
        <taxon>CS clade</taxon>
        <taxon>Chlamydomonadales</taxon>
        <taxon>Chlamydomonadaceae</taxon>
        <taxon>Chlamydomonas</taxon>
    </lineage>
</organism>
<evidence type="ECO:0000256" key="10">
    <source>
        <dbReference type="SAM" id="MobiDB-lite"/>
    </source>
</evidence>
<dbReference type="GO" id="GO:0005743">
    <property type="term" value="C:mitochondrial inner membrane"/>
    <property type="evidence" value="ECO:0007669"/>
    <property type="project" value="UniProtKB-SubCell"/>
</dbReference>
<comment type="similarity">
    <text evidence="2">Belongs to the complex I NDUFS4 subunit family.</text>
</comment>
<sequence>MMLSGSLLFAEFAALFAEFAREPPPRTSLRLPNPPRRVAEFESLFAFADIAAQPGSAGACSRVCGLSQCGLSKCNAGGSGSGTGANAGKAARYLNTNQGAGPKQPAGAAGAKADPAPPPPPAASTPAGGGDSKVAVADRPVGPQDYSIAMRAAYKLASVPHGAPLVPGEVSRLSGLPRQEQTPRRVLIFSNSKSPEQQGRQKTAFNRSFPHWSMEYLDPADKWINPLIGWTSSADTKHQAAVNFQFYTAEEAIAFCERQGWEYEIQVPQIPRDTRSRRYAAYGDNFSIKRHGIPDLSHLPSENAAPSSNQNAAAAERIAQSEGGASGKAADGYGSKSSAGGV</sequence>
<evidence type="ECO:0000256" key="5">
    <source>
        <dbReference type="ARBA" id="ARBA00022792"/>
    </source>
</evidence>
<evidence type="ECO:0000256" key="11">
    <source>
        <dbReference type="SAM" id="SignalP"/>
    </source>
</evidence>
<keyword evidence="6" id="KW-0809">Transit peptide</keyword>
<dbReference type="OrthoDB" id="3089at2759"/>
<evidence type="ECO:0000256" key="3">
    <source>
        <dbReference type="ARBA" id="ARBA00022448"/>
    </source>
</evidence>
<evidence type="ECO:0000256" key="9">
    <source>
        <dbReference type="ARBA" id="ARBA00023136"/>
    </source>
</evidence>
<keyword evidence="8" id="KW-0496">Mitochondrion</keyword>
<dbReference type="ExpressionAtlas" id="A0A2K3CV10">
    <property type="expression patterns" value="baseline and differential"/>
</dbReference>
<comment type="subcellular location">
    <subcellularLocation>
        <location evidence="1">Mitochondrion inner membrane</location>
    </subcellularLocation>
</comment>
<dbReference type="Gramene" id="PNW72122">
    <property type="protein sequence ID" value="PNW72122"/>
    <property type="gene ID" value="CHLRE_16g681700v5"/>
</dbReference>
<keyword evidence="5" id="KW-0999">Mitochondrion inner membrane</keyword>
<feature type="region of interest" description="Disordered" evidence="10">
    <location>
        <begin position="293"/>
        <end position="342"/>
    </location>
</feature>
<dbReference type="Proteomes" id="UP000006906">
    <property type="component" value="Chromosome 16"/>
</dbReference>
<dbReference type="InParanoid" id="A0A2K3CV10"/>
<dbReference type="STRING" id="3055.A0A2K3CV10"/>
<dbReference type="PANTHER" id="PTHR12219:SF8">
    <property type="entry name" value="NADH DEHYDROGENASE [UBIQUINONE] IRON-SULFUR PROTEIN 4, MITOCHONDRIAL"/>
    <property type="match status" value="1"/>
</dbReference>
<dbReference type="EMBL" id="CM008977">
    <property type="protein sequence ID" value="PNW72122.1"/>
    <property type="molecule type" value="Genomic_DNA"/>
</dbReference>
<evidence type="ECO:0008006" key="14">
    <source>
        <dbReference type="Google" id="ProtNLM"/>
    </source>
</evidence>
<proteinExistence type="inferred from homology"/>
<keyword evidence="9" id="KW-0472">Membrane</keyword>
<dbReference type="Gene3D" id="3.30.160.190">
    <property type="entry name" value="atu1810 like domain"/>
    <property type="match status" value="1"/>
</dbReference>
<dbReference type="RefSeq" id="XP_042916003.1">
    <property type="nucleotide sequence ID" value="XM_043071441.1"/>
</dbReference>
<feature type="region of interest" description="Disordered" evidence="10">
    <location>
        <begin position="95"/>
        <end position="134"/>
    </location>
</feature>
<evidence type="ECO:0000256" key="4">
    <source>
        <dbReference type="ARBA" id="ARBA00022660"/>
    </source>
</evidence>
<evidence type="ECO:0000313" key="13">
    <source>
        <dbReference type="Proteomes" id="UP000006906"/>
    </source>
</evidence>
<dbReference type="InterPro" id="IPR006885">
    <property type="entry name" value="NADH_UbQ_FeS_4_mit-like"/>
</dbReference>
<evidence type="ECO:0000256" key="6">
    <source>
        <dbReference type="ARBA" id="ARBA00022946"/>
    </source>
</evidence>
<keyword evidence="11" id="KW-0732">Signal</keyword>
<dbReference type="GeneID" id="5717560"/>
<feature type="compositionally biased region" description="Low complexity" evidence="10">
    <location>
        <begin position="300"/>
        <end position="316"/>
    </location>
</feature>
<evidence type="ECO:0000256" key="1">
    <source>
        <dbReference type="ARBA" id="ARBA00004273"/>
    </source>
</evidence>
<dbReference type="PaxDb" id="3055-EDP04385"/>
<feature type="chain" id="PRO_5014416230" description="NADH dehydrogenase [ubiquinone] iron-sulfur protein 4, mitochondrial" evidence="11">
    <location>
        <begin position="18"/>
        <end position="342"/>
    </location>
</feature>
<keyword evidence="13" id="KW-1185">Reference proteome</keyword>